<proteinExistence type="predicted"/>
<evidence type="ECO:0000313" key="2">
    <source>
        <dbReference type="EMBL" id="GAI30172.1"/>
    </source>
</evidence>
<sequence>MKSDVGQLSKISEAKQRVKDEIDARRNELSELSLKIHANPEVGYEEVKASAWLTQYLQENGFSVEQGICELPTAFRARYGQREPVIAILAEYDALPNLGHACGHNLIAGSAVGAGVASKIAVDLFGGSVLVIGTPAEELAGRGGKIIMVDRGAFDDVDAVMMVHPHVMNVAALKNSALESLKVEFFGKEAHAGALPSAG</sequence>
<comment type="caution">
    <text evidence="2">The sequence shown here is derived from an EMBL/GenBank/DDBJ whole genome shotgun (WGS) entry which is preliminary data.</text>
</comment>
<dbReference type="PANTHER" id="PTHR30575">
    <property type="entry name" value="PEPTIDASE M20"/>
    <property type="match status" value="1"/>
</dbReference>
<dbReference type="PANTHER" id="PTHR30575:SF0">
    <property type="entry name" value="XAA-ARG DIPEPTIDASE"/>
    <property type="match status" value="1"/>
</dbReference>
<dbReference type="GO" id="GO:0046657">
    <property type="term" value="P:folic acid catabolic process"/>
    <property type="evidence" value="ECO:0007669"/>
    <property type="project" value="TreeGrafter"/>
</dbReference>
<organism evidence="2">
    <name type="scientific">marine sediment metagenome</name>
    <dbReference type="NCBI Taxonomy" id="412755"/>
    <lineage>
        <taxon>unclassified sequences</taxon>
        <taxon>metagenomes</taxon>
        <taxon>ecological metagenomes</taxon>
    </lineage>
</organism>
<dbReference type="InterPro" id="IPR052030">
    <property type="entry name" value="Peptidase_M20/M20A_hydrolases"/>
</dbReference>
<dbReference type="EMBL" id="BARV01018041">
    <property type="protein sequence ID" value="GAI30172.1"/>
    <property type="molecule type" value="Genomic_DNA"/>
</dbReference>
<dbReference type="Gene3D" id="3.30.70.360">
    <property type="match status" value="1"/>
</dbReference>
<dbReference type="AlphaFoldDB" id="X1MEU4"/>
<evidence type="ECO:0008006" key="3">
    <source>
        <dbReference type="Google" id="ProtNLM"/>
    </source>
</evidence>
<dbReference type="GO" id="GO:0016805">
    <property type="term" value="F:dipeptidase activity"/>
    <property type="evidence" value="ECO:0007669"/>
    <property type="project" value="TreeGrafter"/>
</dbReference>
<dbReference type="Gene3D" id="3.40.630.10">
    <property type="entry name" value="Zn peptidases"/>
    <property type="match status" value="1"/>
</dbReference>
<feature type="coiled-coil region" evidence="1">
    <location>
        <begin position="8"/>
        <end position="35"/>
    </location>
</feature>
<dbReference type="GO" id="GO:0005737">
    <property type="term" value="C:cytoplasm"/>
    <property type="evidence" value="ECO:0007669"/>
    <property type="project" value="TreeGrafter"/>
</dbReference>
<reference evidence="2" key="1">
    <citation type="journal article" date="2014" name="Front. Microbiol.">
        <title>High frequency of phylogenetically diverse reductive dehalogenase-homologous genes in deep subseafloor sedimentary metagenomes.</title>
        <authorList>
            <person name="Kawai M."/>
            <person name="Futagami T."/>
            <person name="Toyoda A."/>
            <person name="Takaki Y."/>
            <person name="Nishi S."/>
            <person name="Hori S."/>
            <person name="Arai W."/>
            <person name="Tsubouchi T."/>
            <person name="Morono Y."/>
            <person name="Uchiyama I."/>
            <person name="Ito T."/>
            <person name="Fujiyama A."/>
            <person name="Inagaki F."/>
            <person name="Takami H."/>
        </authorList>
    </citation>
    <scope>NUCLEOTIDE SEQUENCE</scope>
    <source>
        <strain evidence="2">Expedition CK06-06</strain>
    </source>
</reference>
<dbReference type="GO" id="GO:0071713">
    <property type="term" value="F:para-aminobenzoyl-glutamate hydrolase activity"/>
    <property type="evidence" value="ECO:0007669"/>
    <property type="project" value="TreeGrafter"/>
</dbReference>
<name>X1MEU4_9ZZZZ</name>
<evidence type="ECO:0000256" key="1">
    <source>
        <dbReference type="SAM" id="Coils"/>
    </source>
</evidence>
<accession>X1MEU4</accession>
<keyword evidence="1" id="KW-0175">Coiled coil</keyword>
<dbReference type="SUPFAM" id="SSF53187">
    <property type="entry name" value="Zn-dependent exopeptidases"/>
    <property type="match status" value="1"/>
</dbReference>
<gene>
    <name evidence="2" type="ORF">S06H3_30616</name>
</gene>
<feature type="non-terminal residue" evidence="2">
    <location>
        <position position="199"/>
    </location>
</feature>
<protein>
    <recommendedName>
        <fullName evidence="3">Peptidase M20 dimerisation domain-containing protein</fullName>
    </recommendedName>
</protein>